<accession>A0ABU2H330</accession>
<evidence type="ECO:0000256" key="1">
    <source>
        <dbReference type="ARBA" id="ARBA00023118"/>
    </source>
</evidence>
<dbReference type="InterPro" id="IPR007522">
    <property type="entry name" value="CRISPR-assoc_prot_TM1795"/>
</dbReference>
<dbReference type="EMBL" id="JAVLVT010000001">
    <property type="protein sequence ID" value="MDS1269713.1"/>
    <property type="molecule type" value="Genomic_DNA"/>
</dbReference>
<evidence type="ECO:0000256" key="3">
    <source>
        <dbReference type="SAM" id="MobiDB-lite"/>
    </source>
</evidence>
<dbReference type="NCBIfam" id="TIGR01894">
    <property type="entry name" value="cas_TM1795_cmr1"/>
    <property type="match status" value="1"/>
</dbReference>
<evidence type="ECO:0000313" key="5">
    <source>
        <dbReference type="EMBL" id="MDS1269713.1"/>
    </source>
</evidence>
<gene>
    <name evidence="5" type="primary">cmr1</name>
    <name evidence="5" type="ORF">RIF23_05335</name>
</gene>
<feature type="compositionally biased region" description="Low complexity" evidence="3">
    <location>
        <begin position="101"/>
        <end position="112"/>
    </location>
</feature>
<dbReference type="InterPro" id="IPR005537">
    <property type="entry name" value="RAMP_III_fam"/>
</dbReference>
<keyword evidence="6" id="KW-1185">Reference proteome</keyword>
<evidence type="ECO:0000313" key="6">
    <source>
        <dbReference type="Proteomes" id="UP001250214"/>
    </source>
</evidence>
<dbReference type="RefSeq" id="WP_310911169.1">
    <property type="nucleotide sequence ID" value="NZ_JAVLVT010000001.1"/>
</dbReference>
<protein>
    <submittedName>
        <fullName evidence="5">Type III-B CRISPR module RAMP protein Cmr1</fullName>
    </submittedName>
</protein>
<feature type="domain" description="CRISPR type III-associated protein" evidence="4">
    <location>
        <begin position="7"/>
        <end position="171"/>
    </location>
</feature>
<proteinExistence type="predicted"/>
<feature type="region of interest" description="Disordered" evidence="3">
    <location>
        <begin position="380"/>
        <end position="410"/>
    </location>
</feature>
<evidence type="ECO:0000259" key="4">
    <source>
        <dbReference type="Pfam" id="PF03787"/>
    </source>
</evidence>
<keyword evidence="1" id="KW-0051">Antiviral defense</keyword>
<sequence length="438" mass="48633">MPWTTLTLTTTTPVFNGPDGVLRVSSLRGALRYWFRALVGTRIGNDPEALGELEEAVFGGTTAQSRVQFRLPKAPDPVQRSKSSPRPETWRSKPWVGYLLGQGHTQHNNGGNDMTPTPPGREFSLKIRWAHSARSGRTAEDEAINSLVMSSLWLLCTFGGIGARTRRGFGGLRITDSDGALPGLWSEGERARTPGLEFYQQLEHLGLCAESGSPAVARPYTEALRESLEHAATLTPKAQADRADPTRRPWYPVLSPEYTAAGISAYQHETWEGLAEHVGRQYRLARATRSNRKSETRYEPKVKTPEYIALTEGTSQPPFRLGAFGLPVNFKDPYSVNAETAQNAPLRRASPLWFRFVSNVEGTQWRLFSFAFHNSYFSGEQEGGNGPRVVARKGSTQHGPKRTVPDTEVEKHTRDWITRMANHEAPFPDASATEESNT</sequence>
<feature type="region of interest" description="Disordered" evidence="3">
    <location>
        <begin position="101"/>
        <end position="120"/>
    </location>
</feature>
<dbReference type="Pfam" id="PF03787">
    <property type="entry name" value="RAMPs"/>
    <property type="match status" value="1"/>
</dbReference>
<comment type="subunit">
    <text evidence="2">Part of the Csm effector complex that includes Cas10, Csm2, Csm3, Csm4 and Csm5.</text>
</comment>
<comment type="caution">
    <text evidence="5">The sequence shown here is derived from an EMBL/GenBank/DDBJ whole genome shotgun (WGS) entry which is preliminary data.</text>
</comment>
<reference evidence="6" key="1">
    <citation type="submission" date="2023-07" db="EMBL/GenBank/DDBJ databases">
        <title>Novel species in the genus Lipingzhangella isolated from Sambhar Salt Lake.</title>
        <authorList>
            <person name="Jiya N."/>
            <person name="Kajale S."/>
            <person name="Sharma A."/>
        </authorList>
    </citation>
    <scope>NUCLEOTIDE SEQUENCE [LARGE SCALE GENOMIC DNA]</scope>
    <source>
        <strain evidence="6">LS1_29</strain>
    </source>
</reference>
<dbReference type="Proteomes" id="UP001250214">
    <property type="component" value="Unassembled WGS sequence"/>
</dbReference>
<name>A0ABU2H330_9ACTN</name>
<organism evidence="5 6">
    <name type="scientific">Lipingzhangella rawalii</name>
    <dbReference type="NCBI Taxonomy" id="2055835"/>
    <lineage>
        <taxon>Bacteria</taxon>
        <taxon>Bacillati</taxon>
        <taxon>Actinomycetota</taxon>
        <taxon>Actinomycetes</taxon>
        <taxon>Streptosporangiales</taxon>
        <taxon>Nocardiopsidaceae</taxon>
        <taxon>Lipingzhangella</taxon>
    </lineage>
</organism>
<feature type="region of interest" description="Disordered" evidence="3">
    <location>
        <begin position="73"/>
        <end position="92"/>
    </location>
</feature>
<evidence type="ECO:0000256" key="2">
    <source>
        <dbReference type="ARBA" id="ARBA00093789"/>
    </source>
</evidence>